<gene>
    <name evidence="1" type="ORF">CPAG_08350</name>
</gene>
<organism evidence="1 2">
    <name type="scientific">Coccidioides posadasii RMSCC 3488</name>
    <dbReference type="NCBI Taxonomy" id="454284"/>
    <lineage>
        <taxon>Eukaryota</taxon>
        <taxon>Fungi</taxon>
        <taxon>Dikarya</taxon>
        <taxon>Ascomycota</taxon>
        <taxon>Pezizomycotina</taxon>
        <taxon>Eurotiomycetes</taxon>
        <taxon>Eurotiomycetidae</taxon>
        <taxon>Onygenales</taxon>
        <taxon>Onygenaceae</taxon>
        <taxon>Coccidioides</taxon>
    </lineage>
</organism>
<reference evidence="1 2" key="1">
    <citation type="submission" date="2007-06" db="EMBL/GenBank/DDBJ databases">
        <title>The Genome Sequence of Coccidioides posadasii RMSCC_3488.</title>
        <authorList>
            <consortium name="Coccidioides Genome Resources Consortium"/>
            <consortium name="The Broad Institute Genome Sequencing Platform"/>
            <person name="Henn M.R."/>
            <person name="Sykes S."/>
            <person name="Young S."/>
            <person name="Jaffe D."/>
            <person name="Berlin A."/>
            <person name="Alvarez P."/>
            <person name="Butler J."/>
            <person name="Gnerre S."/>
            <person name="Grabherr M."/>
            <person name="Mauceli E."/>
            <person name="Brockman W."/>
            <person name="Kodira C."/>
            <person name="Alvarado L."/>
            <person name="Zeng Q."/>
            <person name="Crawford M."/>
            <person name="Antoine C."/>
            <person name="Devon K."/>
            <person name="Galgiani J."/>
            <person name="Orsborn K."/>
            <person name="Lewis M.L."/>
            <person name="Nusbaum C."/>
            <person name="Galagan J."/>
            <person name="Birren B."/>
        </authorList>
    </citation>
    <scope>NUCLEOTIDE SEQUENCE [LARGE SCALE GENOMIC DNA]</scope>
    <source>
        <strain evidence="1 2">RMSCC 3488</strain>
    </source>
</reference>
<reference evidence="2" key="2">
    <citation type="journal article" date="2009" name="Genome Res.">
        <title>Comparative genomic analyses of the human fungal pathogens Coccidioides and their relatives.</title>
        <authorList>
            <person name="Sharpton T.J."/>
            <person name="Stajich J.E."/>
            <person name="Rounsley S.D."/>
            <person name="Gardner M.J."/>
            <person name="Wortman J.R."/>
            <person name="Jordar V.S."/>
            <person name="Maiti R."/>
            <person name="Kodira C.D."/>
            <person name="Neafsey D.E."/>
            <person name="Zeng Q."/>
            <person name="Hung C.-Y."/>
            <person name="McMahan C."/>
            <person name="Muszewska A."/>
            <person name="Grynberg M."/>
            <person name="Mandel M.A."/>
            <person name="Kellner E.M."/>
            <person name="Barker B.M."/>
            <person name="Galgiani J.N."/>
            <person name="Orbach M.J."/>
            <person name="Kirkland T.N."/>
            <person name="Cole G.T."/>
            <person name="Henn M.R."/>
            <person name="Birren B.W."/>
            <person name="Taylor J.W."/>
        </authorList>
    </citation>
    <scope>NUCLEOTIDE SEQUENCE [LARGE SCALE GENOMIC DNA]</scope>
    <source>
        <strain evidence="2">RMSCC 3488</strain>
    </source>
</reference>
<accession>A0A0J6FFX0</accession>
<reference evidence="2" key="3">
    <citation type="journal article" date="2010" name="Genome Res.">
        <title>Population genomic sequencing of Coccidioides fungi reveals recent hybridization and transposon control.</title>
        <authorList>
            <person name="Neafsey D.E."/>
            <person name="Barker B.M."/>
            <person name="Sharpton T.J."/>
            <person name="Stajich J.E."/>
            <person name="Park D.J."/>
            <person name="Whiston E."/>
            <person name="Hung C.-Y."/>
            <person name="McMahan C."/>
            <person name="White J."/>
            <person name="Sykes S."/>
            <person name="Heiman D."/>
            <person name="Young S."/>
            <person name="Zeng Q."/>
            <person name="Abouelleil A."/>
            <person name="Aftuck L."/>
            <person name="Bessette D."/>
            <person name="Brown A."/>
            <person name="FitzGerald M."/>
            <person name="Lui A."/>
            <person name="Macdonald J.P."/>
            <person name="Priest M."/>
            <person name="Orbach M.J."/>
            <person name="Galgiani J.N."/>
            <person name="Kirkland T.N."/>
            <person name="Cole G.T."/>
            <person name="Birren B.W."/>
            <person name="Henn M.R."/>
            <person name="Taylor J.W."/>
            <person name="Rounsley S.D."/>
        </authorList>
    </citation>
    <scope>NUCLEOTIDE SEQUENCE [LARGE SCALE GENOMIC DNA]</scope>
    <source>
        <strain evidence="2">RMSCC 3488</strain>
    </source>
</reference>
<evidence type="ECO:0000313" key="2">
    <source>
        <dbReference type="Proteomes" id="UP000054567"/>
    </source>
</evidence>
<dbReference type="Proteomes" id="UP000054567">
    <property type="component" value="Unassembled WGS sequence"/>
</dbReference>
<dbReference type="VEuPathDB" id="FungiDB:CPAG_08350"/>
<sequence length="181" mass="20130">MHIVLRFRPTTPHHRSPAFSYETSKYPSPRKLSGMGLESTCVLAQNLDRLANLRAANDDRERPSGFLRLWIFWKSSKPLSSLQSQKLIYSVTLTIFSASPSAQISEVQIPVPILVRRKANHIPFGASHGDPWPVKRRIALKTISQRLPLITHTISTQGDLGANASGLFSNTDPGNDLIKHA</sequence>
<proteinExistence type="predicted"/>
<protein>
    <submittedName>
        <fullName evidence="1">Uncharacterized protein</fullName>
    </submittedName>
</protein>
<dbReference type="AlphaFoldDB" id="A0A0J6FFX0"/>
<dbReference type="EMBL" id="DS268113">
    <property type="protein sequence ID" value="KMM72051.1"/>
    <property type="molecule type" value="Genomic_DNA"/>
</dbReference>
<name>A0A0J6FFX0_COCPO</name>
<evidence type="ECO:0000313" key="1">
    <source>
        <dbReference type="EMBL" id="KMM72051.1"/>
    </source>
</evidence>